<evidence type="ECO:0000313" key="6">
    <source>
        <dbReference type="EMBL" id="VAX24352.1"/>
    </source>
</evidence>
<comment type="similarity">
    <text evidence="2">Belongs to the citrate synthase family.</text>
</comment>
<evidence type="ECO:0000256" key="3">
    <source>
        <dbReference type="ARBA" id="ARBA00012972"/>
    </source>
</evidence>
<keyword evidence="5 6" id="KW-0808">Transferase</keyword>
<organism evidence="6">
    <name type="scientific">hydrothermal vent metagenome</name>
    <dbReference type="NCBI Taxonomy" id="652676"/>
    <lineage>
        <taxon>unclassified sequences</taxon>
        <taxon>metagenomes</taxon>
        <taxon>ecological metagenomes</taxon>
    </lineage>
</organism>
<dbReference type="InterPro" id="IPR002020">
    <property type="entry name" value="Citrate_synthase"/>
</dbReference>
<gene>
    <name evidence="6" type="ORF">MNBD_NITROSPINAE04-440</name>
</gene>
<dbReference type="InterPro" id="IPR036969">
    <property type="entry name" value="Citrate_synthase_sf"/>
</dbReference>
<reference evidence="6" key="1">
    <citation type="submission" date="2018-06" db="EMBL/GenBank/DDBJ databases">
        <authorList>
            <person name="Zhirakovskaya E."/>
        </authorList>
    </citation>
    <scope>NUCLEOTIDE SEQUENCE</scope>
</reference>
<dbReference type="FunFam" id="1.10.230.10:FF:000002">
    <property type="entry name" value="Citrate synthase"/>
    <property type="match status" value="1"/>
</dbReference>
<proteinExistence type="inferred from homology"/>
<evidence type="ECO:0000256" key="1">
    <source>
        <dbReference type="ARBA" id="ARBA00005007"/>
    </source>
</evidence>
<dbReference type="EC" id="2.3.3.16" evidence="3"/>
<sequence>GPAHGGANEAVIKMLKEIGDVKNIDKYVDKAKDKNDPFRLMGFGHRVYKNYDPRATIIRKSSKEVLEAMKVDDPLFEIAQKLEEIAMKDEYFIEKKLYPNVDFYSGIIQRAIGIPTNMFTVIFTIGRTIGWVSQWNEMISEDKQKIGRPRQLYVGEANRDYVPVDKR</sequence>
<dbReference type="GO" id="GO:0006099">
    <property type="term" value="P:tricarboxylic acid cycle"/>
    <property type="evidence" value="ECO:0007669"/>
    <property type="project" value="UniProtKB-KW"/>
</dbReference>
<protein>
    <recommendedName>
        <fullName evidence="3">citrate synthase (unknown stereospecificity)</fullName>
        <ecNumber evidence="3">2.3.3.16</ecNumber>
    </recommendedName>
</protein>
<comment type="pathway">
    <text evidence="1">Carbohydrate metabolism.</text>
</comment>
<evidence type="ECO:0000256" key="4">
    <source>
        <dbReference type="ARBA" id="ARBA00022532"/>
    </source>
</evidence>
<dbReference type="AlphaFoldDB" id="A0A3B1C881"/>
<evidence type="ECO:0000256" key="5">
    <source>
        <dbReference type="ARBA" id="ARBA00022679"/>
    </source>
</evidence>
<name>A0A3B1C881_9ZZZZ</name>
<dbReference type="SUPFAM" id="SSF48256">
    <property type="entry name" value="Citrate synthase"/>
    <property type="match status" value="1"/>
</dbReference>
<accession>A0A3B1C881</accession>
<dbReference type="PANTHER" id="PTHR42871">
    <property type="entry name" value="CITRATE SYNTHASE"/>
    <property type="match status" value="1"/>
</dbReference>
<evidence type="ECO:0000256" key="2">
    <source>
        <dbReference type="ARBA" id="ARBA00010566"/>
    </source>
</evidence>
<dbReference type="GO" id="GO:0036440">
    <property type="term" value="F:citrate synthase activity"/>
    <property type="evidence" value="ECO:0007669"/>
    <property type="project" value="UniProtKB-EC"/>
</dbReference>
<keyword evidence="6" id="KW-0012">Acyltransferase</keyword>
<feature type="non-terminal residue" evidence="6">
    <location>
        <position position="1"/>
    </location>
</feature>
<dbReference type="PRINTS" id="PR00143">
    <property type="entry name" value="CITRTSNTHASE"/>
</dbReference>
<dbReference type="Gene3D" id="1.10.230.10">
    <property type="entry name" value="Cytochrome P450-Terp, domain 2"/>
    <property type="match status" value="1"/>
</dbReference>
<dbReference type="InterPro" id="IPR019810">
    <property type="entry name" value="Citrate_synthase_AS"/>
</dbReference>
<dbReference type="Gene3D" id="1.10.580.10">
    <property type="entry name" value="Citrate Synthase, domain 1"/>
    <property type="match status" value="1"/>
</dbReference>
<dbReference type="Pfam" id="PF00285">
    <property type="entry name" value="Citrate_synt"/>
    <property type="match status" value="1"/>
</dbReference>
<keyword evidence="4" id="KW-0816">Tricarboxylic acid cycle</keyword>
<dbReference type="PROSITE" id="PS00480">
    <property type="entry name" value="CITRATE_SYNTHASE"/>
    <property type="match status" value="1"/>
</dbReference>
<dbReference type="EMBL" id="UOGA01000271">
    <property type="protein sequence ID" value="VAX24352.1"/>
    <property type="molecule type" value="Genomic_DNA"/>
</dbReference>
<dbReference type="InterPro" id="IPR016143">
    <property type="entry name" value="Citrate_synth-like_sm_a-sub"/>
</dbReference>
<dbReference type="PANTHER" id="PTHR42871:SF1">
    <property type="entry name" value="CITRATE SYNTHASE"/>
    <property type="match status" value="1"/>
</dbReference>
<dbReference type="InterPro" id="IPR016142">
    <property type="entry name" value="Citrate_synth-like_lrg_a-sub"/>
</dbReference>